<dbReference type="InterPro" id="IPR000843">
    <property type="entry name" value="HTH_LacI"/>
</dbReference>
<evidence type="ECO:0000259" key="4">
    <source>
        <dbReference type="PROSITE" id="PS50932"/>
    </source>
</evidence>
<evidence type="ECO:0000256" key="2">
    <source>
        <dbReference type="ARBA" id="ARBA00023125"/>
    </source>
</evidence>
<dbReference type="EMBL" id="JBHLTM010000075">
    <property type="protein sequence ID" value="MFC0686759.1"/>
    <property type="molecule type" value="Genomic_DNA"/>
</dbReference>
<reference evidence="5 6" key="1">
    <citation type="submission" date="2024-09" db="EMBL/GenBank/DDBJ databases">
        <authorList>
            <person name="Sun Q."/>
            <person name="Mori K."/>
        </authorList>
    </citation>
    <scope>NUCLEOTIDE SEQUENCE [LARGE SCALE GENOMIC DNA]</scope>
    <source>
        <strain evidence="5 6">CICC 11035S</strain>
    </source>
</reference>
<dbReference type="PROSITE" id="PS00356">
    <property type="entry name" value="HTH_LACI_1"/>
    <property type="match status" value="1"/>
</dbReference>
<dbReference type="SUPFAM" id="SSF53822">
    <property type="entry name" value="Periplasmic binding protein-like I"/>
    <property type="match status" value="1"/>
</dbReference>
<evidence type="ECO:0000313" key="5">
    <source>
        <dbReference type="EMBL" id="MFC0686759.1"/>
    </source>
</evidence>
<dbReference type="SUPFAM" id="SSF47413">
    <property type="entry name" value="lambda repressor-like DNA-binding domains"/>
    <property type="match status" value="1"/>
</dbReference>
<sequence>MSVVTIKDVAARAGVSAKTVSRVINGEAHVRAELREAVQRVVAELDYRPNAFARSLSSSRSYLLGLFIDDPVSGYAADIQHGALIGCRLRSYHLVVEPVELSARGWADDVRSAIAALRLDGAIVAPPICDDPELMAIFAEAAVPTVLVAPSAAPPGVGTVRMDDRLAAREMTEHLLGLGHRAIAFIQGPVTHSASARREEGFRAAMAGAGVAVDERLVVRGDFTSRAGMELGESLVTLPEPPSAIFAANDDMALGVLIAAMKCAIPVPERLSVCGFDDAPSSRTAWPQITTVRQPKAEMAKAAVDILADPRFRREGSAAGTDYQIRLAHELVLRGSTGPFFPR</sequence>
<dbReference type="Pfam" id="PF00356">
    <property type="entry name" value="LacI"/>
    <property type="match status" value="1"/>
</dbReference>
<evidence type="ECO:0000313" key="6">
    <source>
        <dbReference type="Proteomes" id="UP001589858"/>
    </source>
</evidence>
<dbReference type="InterPro" id="IPR028082">
    <property type="entry name" value="Peripla_BP_I"/>
</dbReference>
<feature type="domain" description="HTH lacI-type" evidence="4">
    <location>
        <begin position="4"/>
        <end position="58"/>
    </location>
</feature>
<protein>
    <submittedName>
        <fullName evidence="5">LacI family DNA-binding transcriptional regulator</fullName>
    </submittedName>
</protein>
<name>A0ABV6SC23_9SPHN</name>
<dbReference type="SMART" id="SM00354">
    <property type="entry name" value="HTH_LACI"/>
    <property type="match status" value="1"/>
</dbReference>
<dbReference type="PANTHER" id="PTHR30146:SF153">
    <property type="entry name" value="LACTOSE OPERON REPRESSOR"/>
    <property type="match status" value="1"/>
</dbReference>
<dbReference type="PRINTS" id="PR00036">
    <property type="entry name" value="HTHLACI"/>
</dbReference>
<dbReference type="GO" id="GO:0003677">
    <property type="term" value="F:DNA binding"/>
    <property type="evidence" value="ECO:0007669"/>
    <property type="project" value="UniProtKB-KW"/>
</dbReference>
<keyword evidence="1" id="KW-0805">Transcription regulation</keyword>
<dbReference type="InterPro" id="IPR010982">
    <property type="entry name" value="Lambda_DNA-bd_dom_sf"/>
</dbReference>
<evidence type="ECO:0000256" key="1">
    <source>
        <dbReference type="ARBA" id="ARBA00023015"/>
    </source>
</evidence>
<proteinExistence type="predicted"/>
<dbReference type="CDD" id="cd01545">
    <property type="entry name" value="PBP1_SalR"/>
    <property type="match status" value="1"/>
</dbReference>
<accession>A0ABV6SC23</accession>
<organism evidence="5 6">
    <name type="scientific">Novosphingobium clariflavum</name>
    <dbReference type="NCBI Taxonomy" id="2029884"/>
    <lineage>
        <taxon>Bacteria</taxon>
        <taxon>Pseudomonadati</taxon>
        <taxon>Pseudomonadota</taxon>
        <taxon>Alphaproteobacteria</taxon>
        <taxon>Sphingomonadales</taxon>
        <taxon>Sphingomonadaceae</taxon>
        <taxon>Novosphingobium</taxon>
    </lineage>
</organism>
<dbReference type="PANTHER" id="PTHR30146">
    <property type="entry name" value="LACI-RELATED TRANSCRIPTIONAL REPRESSOR"/>
    <property type="match status" value="1"/>
</dbReference>
<comment type="caution">
    <text evidence="5">The sequence shown here is derived from an EMBL/GenBank/DDBJ whole genome shotgun (WGS) entry which is preliminary data.</text>
</comment>
<dbReference type="InterPro" id="IPR046335">
    <property type="entry name" value="LacI/GalR-like_sensor"/>
</dbReference>
<dbReference type="Gene3D" id="3.40.50.2300">
    <property type="match status" value="2"/>
</dbReference>
<dbReference type="PROSITE" id="PS50932">
    <property type="entry name" value="HTH_LACI_2"/>
    <property type="match status" value="1"/>
</dbReference>
<keyword evidence="6" id="KW-1185">Reference proteome</keyword>
<dbReference type="RefSeq" id="WP_267218561.1">
    <property type="nucleotide sequence ID" value="NZ_JAPCWC010000001.1"/>
</dbReference>
<dbReference type="CDD" id="cd01392">
    <property type="entry name" value="HTH_LacI"/>
    <property type="match status" value="1"/>
</dbReference>
<gene>
    <name evidence="5" type="ORF">ACFFF8_19425</name>
</gene>
<dbReference type="Gene3D" id="1.10.260.40">
    <property type="entry name" value="lambda repressor-like DNA-binding domains"/>
    <property type="match status" value="1"/>
</dbReference>
<evidence type="ECO:0000256" key="3">
    <source>
        <dbReference type="ARBA" id="ARBA00023163"/>
    </source>
</evidence>
<keyword evidence="2 5" id="KW-0238">DNA-binding</keyword>
<dbReference type="Pfam" id="PF13377">
    <property type="entry name" value="Peripla_BP_3"/>
    <property type="match status" value="1"/>
</dbReference>
<keyword evidence="3" id="KW-0804">Transcription</keyword>
<dbReference type="Proteomes" id="UP001589858">
    <property type="component" value="Unassembled WGS sequence"/>
</dbReference>